<keyword evidence="8" id="KW-0675">Receptor</keyword>
<evidence type="ECO:0000256" key="7">
    <source>
        <dbReference type="ARBA" id="ARBA00023157"/>
    </source>
</evidence>
<dbReference type="PANTHER" id="PTHR19367">
    <property type="entry name" value="T-CELL RECEPTOR ALPHA CHAIN V REGION"/>
    <property type="match status" value="1"/>
</dbReference>
<dbReference type="InterPro" id="IPR036179">
    <property type="entry name" value="Ig-like_dom_sf"/>
</dbReference>
<evidence type="ECO:0000256" key="2">
    <source>
        <dbReference type="ARBA" id="ARBA00022475"/>
    </source>
</evidence>
<dbReference type="Proteomes" id="UP001177744">
    <property type="component" value="Unassembled WGS sequence"/>
</dbReference>
<dbReference type="SUPFAM" id="SSF48726">
    <property type="entry name" value="Immunoglobulin"/>
    <property type="match status" value="2"/>
</dbReference>
<dbReference type="SMART" id="SM00409">
    <property type="entry name" value="IG"/>
    <property type="match status" value="2"/>
</dbReference>
<dbReference type="InterPro" id="IPR013783">
    <property type="entry name" value="Ig-like_fold"/>
</dbReference>
<feature type="signal peptide" evidence="11">
    <location>
        <begin position="1"/>
        <end position="20"/>
    </location>
</feature>
<evidence type="ECO:0000313" key="13">
    <source>
        <dbReference type="EMBL" id="KAK1338823.1"/>
    </source>
</evidence>
<gene>
    <name evidence="13" type="ORF">QTO34_019482</name>
</gene>
<dbReference type="FunFam" id="2.60.40.10:FF:002313">
    <property type="entry name" value="T cell receptor alpha variable 18"/>
    <property type="match status" value="1"/>
</dbReference>
<keyword evidence="9" id="KW-0393">Immunoglobulin domain</keyword>
<evidence type="ECO:0000256" key="5">
    <source>
        <dbReference type="ARBA" id="ARBA00023130"/>
    </source>
</evidence>
<keyword evidence="6" id="KW-0472">Membrane</keyword>
<feature type="chain" id="PRO_5041209289" description="Ig-like domain-containing protein" evidence="11">
    <location>
        <begin position="21"/>
        <end position="335"/>
    </location>
</feature>
<keyword evidence="10" id="KW-1279">T cell receptor</keyword>
<dbReference type="PANTHER" id="PTHR19367:SF41">
    <property type="entry name" value="IG-LIKE DOMAIN-CONTAINING PROTEIN"/>
    <property type="match status" value="1"/>
</dbReference>
<dbReference type="InterPro" id="IPR013106">
    <property type="entry name" value="Ig_V-set"/>
</dbReference>
<reference evidence="13" key="1">
    <citation type="submission" date="2023-06" db="EMBL/GenBank/DDBJ databases">
        <title>Reference genome for the Northern bat (Eptesicus nilssonii), a most northern bat species.</title>
        <authorList>
            <person name="Laine V.N."/>
            <person name="Pulliainen A.T."/>
            <person name="Lilley T.M."/>
        </authorList>
    </citation>
    <scope>NUCLEOTIDE SEQUENCE</scope>
    <source>
        <strain evidence="13">BLF_Eptnil</strain>
        <tissue evidence="13">Kidney</tissue>
    </source>
</reference>
<dbReference type="Gene3D" id="2.60.40.10">
    <property type="entry name" value="Immunoglobulins"/>
    <property type="match status" value="2"/>
</dbReference>
<protein>
    <recommendedName>
        <fullName evidence="12">Ig-like domain-containing protein</fullName>
    </recommendedName>
</protein>
<dbReference type="FunFam" id="2.60.40.10:FF:000878">
    <property type="entry name" value="T cell receptor alpha variable 38-1"/>
    <property type="match status" value="1"/>
</dbReference>
<evidence type="ECO:0000256" key="11">
    <source>
        <dbReference type="SAM" id="SignalP"/>
    </source>
</evidence>
<keyword evidence="3 11" id="KW-0732">Signal</keyword>
<organism evidence="13 14">
    <name type="scientific">Cnephaeus nilssonii</name>
    <name type="common">Northern bat</name>
    <name type="synonym">Eptesicus nilssonii</name>
    <dbReference type="NCBI Taxonomy" id="3371016"/>
    <lineage>
        <taxon>Eukaryota</taxon>
        <taxon>Metazoa</taxon>
        <taxon>Chordata</taxon>
        <taxon>Craniata</taxon>
        <taxon>Vertebrata</taxon>
        <taxon>Euteleostomi</taxon>
        <taxon>Mammalia</taxon>
        <taxon>Eutheria</taxon>
        <taxon>Laurasiatheria</taxon>
        <taxon>Chiroptera</taxon>
        <taxon>Yangochiroptera</taxon>
        <taxon>Vespertilionidae</taxon>
        <taxon>Cnephaeus</taxon>
    </lineage>
</organism>
<sequence length="335" mass="36947">MLSHSCLGLVILLILRGTSGDSVNQTEGPVILVEGAFLTLKCTYQSIYSAFLFWYVQYQNKEPVLLLKSSSDNQEVSNRGFRASLVKTDSTFHLKKSSVQVSDSAVYYCALGDTVREAAGGAEHKPRGAHMGLKGTSLVILGVTLTLSVCYQEAYRRPANMLIASVLKAVIASICLGSSMTQKIIQAQFAISVVEKEAVTLNCVYEVSSYNYYLFWYKQPSSGKMTFLMHQESYNEQNTTEGRYSLNFQKSASSINLTITDSQLGDSAVYFCALRDATVMWVPVRAPQNHQHEIEALGRDSITYSMKQVGGWQGNLSSIHIECVDITSIKSKGIS</sequence>
<evidence type="ECO:0000256" key="4">
    <source>
        <dbReference type="ARBA" id="ARBA00022859"/>
    </source>
</evidence>
<dbReference type="PROSITE" id="PS50835">
    <property type="entry name" value="IG_LIKE"/>
    <property type="match status" value="2"/>
</dbReference>
<evidence type="ECO:0000256" key="6">
    <source>
        <dbReference type="ARBA" id="ARBA00023136"/>
    </source>
</evidence>
<keyword evidence="14" id="KW-1185">Reference proteome</keyword>
<keyword evidence="4" id="KW-0391">Immunity</keyword>
<evidence type="ECO:0000256" key="1">
    <source>
        <dbReference type="ARBA" id="ARBA00004236"/>
    </source>
</evidence>
<feature type="domain" description="Ig-like" evidence="12">
    <location>
        <begin position="21"/>
        <end position="109"/>
    </location>
</feature>
<dbReference type="InterPro" id="IPR051287">
    <property type="entry name" value="TCR_variable_region"/>
</dbReference>
<dbReference type="AlphaFoldDB" id="A0AA40HWQ4"/>
<accession>A0AA40HWQ4</accession>
<dbReference type="SMART" id="SM00406">
    <property type="entry name" value="IGv"/>
    <property type="match status" value="2"/>
</dbReference>
<dbReference type="GO" id="GO:0002250">
    <property type="term" value="P:adaptive immune response"/>
    <property type="evidence" value="ECO:0007669"/>
    <property type="project" value="UniProtKB-KW"/>
</dbReference>
<dbReference type="InterPro" id="IPR007110">
    <property type="entry name" value="Ig-like_dom"/>
</dbReference>
<dbReference type="EMBL" id="JAULJE010000009">
    <property type="protein sequence ID" value="KAK1338823.1"/>
    <property type="molecule type" value="Genomic_DNA"/>
</dbReference>
<evidence type="ECO:0000256" key="10">
    <source>
        <dbReference type="ARBA" id="ARBA00043266"/>
    </source>
</evidence>
<dbReference type="InterPro" id="IPR003599">
    <property type="entry name" value="Ig_sub"/>
</dbReference>
<feature type="non-terminal residue" evidence="13">
    <location>
        <position position="335"/>
    </location>
</feature>
<comment type="caution">
    <text evidence="13">The sequence shown here is derived from an EMBL/GenBank/DDBJ whole genome shotgun (WGS) entry which is preliminary data.</text>
</comment>
<comment type="subcellular location">
    <subcellularLocation>
        <location evidence="1">Cell membrane</location>
    </subcellularLocation>
</comment>
<keyword evidence="7" id="KW-1015">Disulfide bond</keyword>
<dbReference type="GO" id="GO:0042101">
    <property type="term" value="C:T cell receptor complex"/>
    <property type="evidence" value="ECO:0007669"/>
    <property type="project" value="UniProtKB-KW"/>
</dbReference>
<keyword evidence="5" id="KW-1064">Adaptive immunity</keyword>
<feature type="domain" description="Ig-like" evidence="12">
    <location>
        <begin position="182"/>
        <end position="295"/>
    </location>
</feature>
<name>A0AA40HWQ4_CNENI</name>
<keyword evidence="2" id="KW-1003">Cell membrane</keyword>
<dbReference type="Pfam" id="PF07686">
    <property type="entry name" value="V-set"/>
    <property type="match status" value="2"/>
</dbReference>
<evidence type="ECO:0000256" key="9">
    <source>
        <dbReference type="ARBA" id="ARBA00023319"/>
    </source>
</evidence>
<evidence type="ECO:0000313" key="14">
    <source>
        <dbReference type="Proteomes" id="UP001177744"/>
    </source>
</evidence>
<proteinExistence type="predicted"/>
<evidence type="ECO:0000256" key="8">
    <source>
        <dbReference type="ARBA" id="ARBA00023170"/>
    </source>
</evidence>
<evidence type="ECO:0000256" key="3">
    <source>
        <dbReference type="ARBA" id="ARBA00022729"/>
    </source>
</evidence>
<evidence type="ECO:0000259" key="12">
    <source>
        <dbReference type="PROSITE" id="PS50835"/>
    </source>
</evidence>